<dbReference type="AlphaFoldDB" id="A0A0W0CUP7"/>
<dbReference type="PROSITE" id="PS00028">
    <property type="entry name" value="ZINC_FINGER_C2H2_1"/>
    <property type="match status" value="1"/>
</dbReference>
<feature type="compositionally biased region" description="Basic and acidic residues" evidence="1">
    <location>
        <begin position="233"/>
        <end position="242"/>
    </location>
</feature>
<dbReference type="InterPro" id="IPR036236">
    <property type="entry name" value="Znf_C2H2_sf"/>
</dbReference>
<dbReference type="VEuPathDB" id="FungiDB:CAGL0H04873g"/>
<sequence length="451" mass="50595">MAVEGMVDFSKSPNDHQNITLPPISSFDNLIKAAEKQYMGERLTPVPSGIFTALGNRVKSREVINPIGTRNNSGILSYQFLSESPLGPSRMHSKIDLNMIHSDTTSEIDSISASKSTIRNSVFPIEAFNSEKRNSTGRVPLIKPTWCSLNDSEQSSTQSSRTTSAEISRSNSSIQLPSLSFNKKNVVMSNSDNSTEAMQGSALTPNSIEYSHKPILEAIDKMKALESLKEEPHPSIFSEEHTPPTLSVPSVKTDMKVTKKRRRKQCPICHGFFANLTTHKAIHLEPDIKPFVCSVCQRGFVRQNDVMRHEKMHWKDKILSSAVKSEDNKSGVTGSKLTIADKEHLKSLHCIKGTYECPYNSALIELDLELYPYKGKEVNFITTQCHKTGVFSRCDTFKNHLKALHFEYPQGTRRSERSFVSGKCKHCNMSFANVDEWINEHVGKNCGHTYH</sequence>
<dbReference type="VEuPathDB" id="FungiDB:GWK60_H04785"/>
<dbReference type="Proteomes" id="UP000054886">
    <property type="component" value="Unassembled WGS sequence"/>
</dbReference>
<gene>
    <name evidence="2" type="ORF">AO440_002100</name>
</gene>
<accession>A0A0W0CUP7</accession>
<dbReference type="Gene3D" id="3.30.160.60">
    <property type="entry name" value="Classic Zinc Finger"/>
    <property type="match status" value="1"/>
</dbReference>
<feature type="region of interest" description="Disordered" evidence="1">
    <location>
        <begin position="148"/>
        <end position="172"/>
    </location>
</feature>
<dbReference type="GO" id="GO:0043565">
    <property type="term" value="F:sequence-specific DNA binding"/>
    <property type="evidence" value="ECO:0007669"/>
    <property type="project" value="EnsemblFungi"/>
</dbReference>
<evidence type="ECO:0000313" key="3">
    <source>
        <dbReference type="Proteomes" id="UP000054886"/>
    </source>
</evidence>
<dbReference type="VEuPathDB" id="FungiDB:B1J91_H04873g"/>
<dbReference type="InterPro" id="IPR013087">
    <property type="entry name" value="Znf_C2H2_type"/>
</dbReference>
<evidence type="ECO:0000313" key="2">
    <source>
        <dbReference type="EMBL" id="KTA96618.1"/>
    </source>
</evidence>
<reference evidence="2 3" key="1">
    <citation type="submission" date="2015-10" db="EMBL/GenBank/DDBJ databases">
        <title>Draft genomes sequences of Candida glabrata isolates 1A, 1B, 2A, 2B, 3A and 3B.</title>
        <authorList>
            <person name="Haavelsrud O.E."/>
            <person name="Gaustad P."/>
        </authorList>
    </citation>
    <scope>NUCLEOTIDE SEQUENCE [LARGE SCALE GENOMIC DNA]</scope>
    <source>
        <strain evidence="2">910700640</strain>
    </source>
</reference>
<protein>
    <submittedName>
        <fullName evidence="2">Zinc finger protein STP3</fullName>
    </submittedName>
</protein>
<comment type="caution">
    <text evidence="2">The sequence shown here is derived from an EMBL/GenBank/DDBJ whole genome shotgun (WGS) entry which is preliminary data.</text>
</comment>
<proteinExistence type="predicted"/>
<name>A0A0W0CUP7_CANGB</name>
<dbReference type="EMBL" id="LLZZ01000171">
    <property type="protein sequence ID" value="KTA96618.1"/>
    <property type="molecule type" value="Genomic_DNA"/>
</dbReference>
<organism evidence="2 3">
    <name type="scientific">Candida glabrata</name>
    <name type="common">Yeast</name>
    <name type="synonym">Torulopsis glabrata</name>
    <dbReference type="NCBI Taxonomy" id="5478"/>
    <lineage>
        <taxon>Eukaryota</taxon>
        <taxon>Fungi</taxon>
        <taxon>Dikarya</taxon>
        <taxon>Ascomycota</taxon>
        <taxon>Saccharomycotina</taxon>
        <taxon>Saccharomycetes</taxon>
        <taxon>Saccharomycetales</taxon>
        <taxon>Saccharomycetaceae</taxon>
        <taxon>Nakaseomyces</taxon>
    </lineage>
</organism>
<evidence type="ECO:0000256" key="1">
    <source>
        <dbReference type="SAM" id="MobiDB-lite"/>
    </source>
</evidence>
<dbReference type="PROSITE" id="PS50157">
    <property type="entry name" value="ZINC_FINGER_C2H2_2"/>
    <property type="match status" value="1"/>
</dbReference>
<dbReference type="VEuPathDB" id="FungiDB:GVI51_H04719"/>
<feature type="compositionally biased region" description="Low complexity" evidence="1">
    <location>
        <begin position="152"/>
        <end position="164"/>
    </location>
</feature>
<dbReference type="SUPFAM" id="SSF57667">
    <property type="entry name" value="beta-beta-alpha zinc fingers"/>
    <property type="match status" value="1"/>
</dbReference>
<dbReference type="SMART" id="SM00355">
    <property type="entry name" value="ZnF_C2H2"/>
    <property type="match status" value="3"/>
</dbReference>
<feature type="region of interest" description="Disordered" evidence="1">
    <location>
        <begin position="233"/>
        <end position="259"/>
    </location>
</feature>